<organism evidence="1 2">
    <name type="scientific">Orbilia oligospora</name>
    <name type="common">Nematode-trapping fungus</name>
    <name type="synonym">Arthrobotrys oligospora</name>
    <dbReference type="NCBI Taxonomy" id="2813651"/>
    <lineage>
        <taxon>Eukaryota</taxon>
        <taxon>Fungi</taxon>
        <taxon>Dikarya</taxon>
        <taxon>Ascomycota</taxon>
        <taxon>Pezizomycotina</taxon>
        <taxon>Orbiliomycetes</taxon>
        <taxon>Orbiliales</taxon>
        <taxon>Orbiliaceae</taxon>
        <taxon>Orbilia</taxon>
    </lineage>
</organism>
<dbReference type="AlphaFoldDB" id="A0A7C8NVS9"/>
<comment type="caution">
    <text evidence="1">The sequence shown here is derived from an EMBL/GenBank/DDBJ whole genome shotgun (WGS) entry which is preliminary data.</text>
</comment>
<dbReference type="Proteomes" id="UP000475325">
    <property type="component" value="Unassembled WGS sequence"/>
</dbReference>
<gene>
    <name evidence="1" type="ORF">TWF102_011501</name>
</gene>
<proteinExistence type="predicted"/>
<evidence type="ECO:0000313" key="2">
    <source>
        <dbReference type="Proteomes" id="UP000475325"/>
    </source>
</evidence>
<reference evidence="1 2" key="1">
    <citation type="submission" date="2019-06" db="EMBL/GenBank/DDBJ databases">
        <authorList>
            <person name="Palmer J.M."/>
        </authorList>
    </citation>
    <scope>NUCLEOTIDE SEQUENCE [LARGE SCALE GENOMIC DNA]</scope>
    <source>
        <strain evidence="1 2">TWF102</strain>
    </source>
</reference>
<name>A0A7C8NVS9_ORBOL</name>
<sequence length="63" mass="7029">MKWKKIDLPHDSRGLVPFVQKAPGIKNNYFDFIASKSSPSIISDDQSKGLDTYQNSAASQLPF</sequence>
<dbReference type="EMBL" id="WIQW01000009">
    <property type="protein sequence ID" value="KAF3108018.1"/>
    <property type="molecule type" value="Genomic_DNA"/>
</dbReference>
<evidence type="ECO:0000313" key="1">
    <source>
        <dbReference type="EMBL" id="KAF3108018.1"/>
    </source>
</evidence>
<protein>
    <submittedName>
        <fullName evidence="1">Uncharacterized protein</fullName>
    </submittedName>
</protein>
<accession>A0A7C8NVS9</accession>